<accession>A0ABU8HA19</accession>
<sequence>MRKEVLDIIYSNEDLKRFLREQPIWYRKLTRNPEEINSFQVSAMEYYKRTIPHQIQKFSNGVQMASMMMNMVQSMNAADE</sequence>
<evidence type="ECO:0000313" key="2">
    <source>
        <dbReference type="Proteomes" id="UP001312865"/>
    </source>
</evidence>
<reference evidence="1 2" key="1">
    <citation type="journal article" date="2018" name="J. Microbiol.">
        <title>Bacillus spongiae sp. nov., isolated from sponge of Jeju Island.</title>
        <authorList>
            <person name="Lee G.E."/>
            <person name="Im W.T."/>
            <person name="Park J.S."/>
        </authorList>
    </citation>
    <scope>NUCLEOTIDE SEQUENCE [LARGE SCALE GENOMIC DNA]</scope>
    <source>
        <strain evidence="1 2">135PIL107-10</strain>
    </source>
</reference>
<dbReference type="Pfam" id="PF14003">
    <property type="entry name" value="YlbE"/>
    <property type="match status" value="1"/>
</dbReference>
<dbReference type="Proteomes" id="UP001312865">
    <property type="component" value="Unassembled WGS sequence"/>
</dbReference>
<dbReference type="RefSeq" id="WP_336585469.1">
    <property type="nucleotide sequence ID" value="NZ_JBBAXC010000002.1"/>
</dbReference>
<keyword evidence="2" id="KW-1185">Reference proteome</keyword>
<name>A0ABU8HA19_9BACI</name>
<evidence type="ECO:0000313" key="1">
    <source>
        <dbReference type="EMBL" id="MEI5906046.1"/>
    </source>
</evidence>
<dbReference type="InterPro" id="IPR025613">
    <property type="entry name" value="YlbE"/>
</dbReference>
<proteinExistence type="predicted"/>
<dbReference type="EMBL" id="JBBAXC010000002">
    <property type="protein sequence ID" value="MEI5906046.1"/>
    <property type="molecule type" value="Genomic_DNA"/>
</dbReference>
<protein>
    <submittedName>
        <fullName evidence="1">YlbE-like family protein</fullName>
    </submittedName>
</protein>
<gene>
    <name evidence="1" type="ORF">WAK64_03045</name>
</gene>
<comment type="caution">
    <text evidence="1">The sequence shown here is derived from an EMBL/GenBank/DDBJ whole genome shotgun (WGS) entry which is preliminary data.</text>
</comment>
<organism evidence="1 2">
    <name type="scientific">Bacillus spongiae</name>
    <dbReference type="NCBI Taxonomy" id="2683610"/>
    <lineage>
        <taxon>Bacteria</taxon>
        <taxon>Bacillati</taxon>
        <taxon>Bacillota</taxon>
        <taxon>Bacilli</taxon>
        <taxon>Bacillales</taxon>
        <taxon>Bacillaceae</taxon>
        <taxon>Bacillus</taxon>
    </lineage>
</organism>